<dbReference type="GO" id="GO:0004622">
    <property type="term" value="F:phosphatidylcholine lysophospholipase activity"/>
    <property type="evidence" value="ECO:0007669"/>
    <property type="project" value="TreeGrafter"/>
</dbReference>
<dbReference type="Pfam" id="PF13472">
    <property type="entry name" value="Lipase_GDSL_2"/>
    <property type="match status" value="1"/>
</dbReference>
<keyword evidence="1" id="KW-0719">Serine esterase</keyword>
<dbReference type="Gene3D" id="3.40.50.1820">
    <property type="entry name" value="alpha/beta hydrolase"/>
    <property type="match status" value="1"/>
</dbReference>
<dbReference type="Proteomes" id="UP000027982">
    <property type="component" value="Chromosome"/>
</dbReference>
<gene>
    <name evidence="7" type="ORF">OP10G_2561</name>
</gene>
<evidence type="ECO:0000256" key="1">
    <source>
        <dbReference type="ARBA" id="ARBA00022487"/>
    </source>
</evidence>
<protein>
    <submittedName>
        <fullName evidence="7">Glycoprotein gp2</fullName>
    </submittedName>
</protein>
<keyword evidence="8" id="KW-1185">Reference proteome</keyword>
<evidence type="ECO:0000313" key="8">
    <source>
        <dbReference type="Proteomes" id="UP000027982"/>
    </source>
</evidence>
<dbReference type="Gene3D" id="3.40.50.1110">
    <property type="entry name" value="SGNH hydrolase"/>
    <property type="match status" value="1"/>
</dbReference>
<feature type="region of interest" description="Disordered" evidence="4">
    <location>
        <begin position="665"/>
        <end position="695"/>
    </location>
</feature>
<name>A0A068NWE7_FIMGI</name>
<dbReference type="InterPro" id="IPR051532">
    <property type="entry name" value="Ester_Hydrolysis_Enzymes"/>
</dbReference>
<keyword evidence="2" id="KW-0732">Signal</keyword>
<feature type="domain" description="SGNH hydrolase-type esterase" evidence="5">
    <location>
        <begin position="485"/>
        <end position="651"/>
    </location>
</feature>
<dbReference type="Pfam" id="PF22244">
    <property type="entry name" value="GCE_fung"/>
    <property type="match status" value="1"/>
</dbReference>
<dbReference type="InterPro" id="IPR013830">
    <property type="entry name" value="SGNH_hydro"/>
</dbReference>
<dbReference type="KEGG" id="fgi:OP10G_2561"/>
<evidence type="ECO:0000256" key="4">
    <source>
        <dbReference type="SAM" id="MobiDB-lite"/>
    </source>
</evidence>
<proteinExistence type="predicted"/>
<dbReference type="AlphaFoldDB" id="A0A068NWE7"/>
<keyword evidence="3" id="KW-0378">Hydrolase</keyword>
<dbReference type="InterPro" id="IPR054579">
    <property type="entry name" value="GCE-like_dom"/>
</dbReference>
<dbReference type="SUPFAM" id="SSF52266">
    <property type="entry name" value="SGNH hydrolase"/>
    <property type="match status" value="1"/>
</dbReference>
<evidence type="ECO:0000259" key="5">
    <source>
        <dbReference type="Pfam" id="PF13472"/>
    </source>
</evidence>
<dbReference type="PANTHER" id="PTHR30383:SF5">
    <property type="entry name" value="SGNH HYDROLASE-TYPE ESTERASE DOMAIN-CONTAINING PROTEIN"/>
    <property type="match status" value="1"/>
</dbReference>
<dbReference type="HOGENOM" id="CLU_396846_0_0_0"/>
<evidence type="ECO:0000259" key="6">
    <source>
        <dbReference type="Pfam" id="PF22244"/>
    </source>
</evidence>
<dbReference type="STRING" id="661478.OP10G_2561"/>
<evidence type="ECO:0000313" key="7">
    <source>
        <dbReference type="EMBL" id="AIE85929.1"/>
    </source>
</evidence>
<dbReference type="InterPro" id="IPR029058">
    <property type="entry name" value="AB_hydrolase_fold"/>
</dbReference>
<feature type="domain" description="4-O-methyl-glucuronoyl methylesterase-like" evidence="6">
    <location>
        <begin position="226"/>
        <end position="384"/>
    </location>
</feature>
<feature type="compositionally biased region" description="Pro residues" evidence="4">
    <location>
        <begin position="673"/>
        <end position="689"/>
    </location>
</feature>
<dbReference type="eggNOG" id="COG2755">
    <property type="taxonomic scope" value="Bacteria"/>
</dbReference>
<dbReference type="PANTHER" id="PTHR30383">
    <property type="entry name" value="THIOESTERASE 1/PROTEASE 1/LYSOPHOSPHOLIPASE L1"/>
    <property type="match status" value="1"/>
</dbReference>
<organism evidence="7 8">
    <name type="scientific">Fimbriimonas ginsengisoli Gsoil 348</name>
    <dbReference type="NCBI Taxonomy" id="661478"/>
    <lineage>
        <taxon>Bacteria</taxon>
        <taxon>Bacillati</taxon>
        <taxon>Armatimonadota</taxon>
        <taxon>Fimbriimonadia</taxon>
        <taxon>Fimbriimonadales</taxon>
        <taxon>Fimbriimonadaceae</taxon>
        <taxon>Fimbriimonas</taxon>
    </lineage>
</organism>
<evidence type="ECO:0000256" key="3">
    <source>
        <dbReference type="ARBA" id="ARBA00022801"/>
    </source>
</evidence>
<sequence length="695" mass="75214">MILALTTLAGGSITIQFGPAGPPPPFDDHAEMMKQLGVRAIRPGPNPNDQSTFNEATANPYKETMPDLLRMENGTKVEKASQWPRRRKEIVTLFEREVYGRVPKNAPRVTWEVTGVTPGMSGGIPTLTKTLIGHVDNRSYPKVKVDIQASYTVPARTATPVPMMMEFGFGGGFRRPSSAKPWTQQAIERGWGYGTISPNSIQPDNNHLEMGVIGLCNKGKPRKPDDWGALRAWGWGLSRLIDYFEREKGAMVDARKVGIEGVSRYGKAALVAEAFDPRVAVGFIGSSGEGGAKLHRHIFGEAVENLAGGEFYWMAGNFIKYGASDPPKTAADLPVDSHELIALCAPRPCFVSYGLVEKGDAKWVDAHGSFMAGVLAGPAYRLLGKKDFGTPGDYLTDPMPPVNSLIGGELAWRQHDGGHEVTPNWPAFFDWVARYIPAPPLPTNRKPLGTPADVPASRTDDNSLIAHFQLLQKAAKGGIDVYFEGDSITRRWGTSDAAWKPMLENWTANFYGWNAANFGWGADGTQNILWRLKNGELDGVNPKVIVLLAGTNNVGAGQSVDEIVRGIEAIVKTCREKAPMATIVLTGIFPRNDNMSYLPTISAVNARLAKMADGKRVRFLNVNAGLADSAGKLFEGITIDNLHPSPKGYQVWADGLKPIFTEILGPPAMTDHAPPPTGDPSQAPPPGGPPRRVGG</sequence>
<accession>A0A068NWE7</accession>
<dbReference type="EMBL" id="CP007139">
    <property type="protein sequence ID" value="AIE85929.1"/>
    <property type="molecule type" value="Genomic_DNA"/>
</dbReference>
<evidence type="ECO:0000256" key="2">
    <source>
        <dbReference type="ARBA" id="ARBA00022729"/>
    </source>
</evidence>
<reference evidence="7 8" key="1">
    <citation type="journal article" date="2014" name="PLoS ONE">
        <title>The first complete genome sequence of the class fimbriimonadia in the phylum armatimonadetes.</title>
        <authorList>
            <person name="Hu Z.Y."/>
            <person name="Wang Y.Z."/>
            <person name="Im W.T."/>
            <person name="Wang S.Y."/>
            <person name="Zhao G.P."/>
            <person name="Zheng H.J."/>
            <person name="Quan Z.X."/>
        </authorList>
    </citation>
    <scope>NUCLEOTIDE SEQUENCE [LARGE SCALE GENOMIC DNA]</scope>
    <source>
        <strain evidence="7">Gsoil 348</strain>
    </source>
</reference>
<dbReference type="InterPro" id="IPR036514">
    <property type="entry name" value="SGNH_hydro_sf"/>
</dbReference>